<feature type="domain" description="N-sulphoglucosamine sulphohydrolase C-terminal" evidence="1">
    <location>
        <begin position="56"/>
        <end position="100"/>
    </location>
</feature>
<evidence type="ECO:0000313" key="2">
    <source>
        <dbReference type="EMBL" id="MDW2796694.1"/>
    </source>
</evidence>
<comment type="caution">
    <text evidence="2">The sequence shown here is derived from an EMBL/GenBank/DDBJ whole genome shotgun (WGS) entry which is preliminary data.</text>
</comment>
<dbReference type="InterPro" id="IPR032506">
    <property type="entry name" value="SGSH_C"/>
</dbReference>
<dbReference type="EMBL" id="JAWONS010000099">
    <property type="protein sequence ID" value="MDW2796694.1"/>
    <property type="molecule type" value="Genomic_DNA"/>
</dbReference>
<organism evidence="2 3">
    <name type="scientific">Clostridium boliviensis</name>
    <dbReference type="NCBI Taxonomy" id="318465"/>
    <lineage>
        <taxon>Bacteria</taxon>
        <taxon>Bacillati</taxon>
        <taxon>Bacillota</taxon>
        <taxon>Clostridia</taxon>
        <taxon>Eubacteriales</taxon>
        <taxon>Clostridiaceae</taxon>
        <taxon>Clostridium</taxon>
    </lineage>
</organism>
<dbReference type="Pfam" id="PF16347">
    <property type="entry name" value="SGSH_C"/>
    <property type="match status" value="1"/>
</dbReference>
<keyword evidence="3" id="KW-1185">Reference proteome</keyword>
<proteinExistence type="predicted"/>
<accession>A0ABU4GGE3</accession>
<dbReference type="Gene3D" id="3.40.720.10">
    <property type="entry name" value="Alkaline Phosphatase, subunit A"/>
    <property type="match status" value="1"/>
</dbReference>
<dbReference type="InterPro" id="IPR017850">
    <property type="entry name" value="Alkaline_phosphatase_core_sf"/>
</dbReference>
<evidence type="ECO:0000259" key="1">
    <source>
        <dbReference type="Pfam" id="PF16347"/>
    </source>
</evidence>
<sequence>MEFHKDAVFCEGGRLHGEEHCMEKGHGPLSPYWPRLDTQCSEGAEHTKAVMIRRGNLKYVRRLYETDELYDLEKDPMELNNVINDGNYKEEILKLKERMLTFFLETGDYVPDRKDIR</sequence>
<gene>
    <name evidence="2" type="ORF">RZO55_03770</name>
</gene>
<dbReference type="Proteomes" id="UP001276854">
    <property type="component" value="Unassembled WGS sequence"/>
</dbReference>
<evidence type="ECO:0000313" key="3">
    <source>
        <dbReference type="Proteomes" id="UP001276854"/>
    </source>
</evidence>
<reference evidence="2 3" key="1">
    <citation type="submission" date="2023-10" db="EMBL/GenBank/DDBJ databases">
        <title>A novel Glycoside Hydrolase 43-Like Enzyme from Clostrdium boliviensis is an Endo-xylanase, and a Candidate for Xylooligosaccharides Production from Different Xylan Substrates.</title>
        <authorList>
            <person name="Alvarez M.T."/>
            <person name="Rocabado-Villegas L.R."/>
            <person name="Salas-Veizaga D.M."/>
            <person name="Linares-Pasten J.A."/>
            <person name="Gudmundsdottir E.E."/>
            <person name="Hreggvidsson G.O."/>
            <person name="Adlercreutz P."/>
            <person name="Nordberg Karlsson E."/>
        </authorList>
    </citation>
    <scope>NUCLEOTIDE SEQUENCE [LARGE SCALE GENOMIC DNA]</scope>
    <source>
        <strain evidence="2 3">E-1</strain>
    </source>
</reference>
<dbReference type="SUPFAM" id="SSF53649">
    <property type="entry name" value="Alkaline phosphatase-like"/>
    <property type="match status" value="1"/>
</dbReference>
<name>A0ABU4GGE3_9CLOT</name>
<protein>
    <submittedName>
        <fullName evidence="2">DUF4976 domain-containing protein</fullName>
    </submittedName>
</protein>
<dbReference type="RefSeq" id="WP_318062958.1">
    <property type="nucleotide sequence ID" value="NZ_JAWONS010000099.1"/>
</dbReference>